<dbReference type="GeneTree" id="ENSGT00940000161627"/>
<evidence type="ECO:0000256" key="1">
    <source>
        <dbReference type="SAM" id="MobiDB-lite"/>
    </source>
</evidence>
<accession>A0A8I3WE89</accession>
<organism evidence="2 3">
    <name type="scientific">Callithrix jacchus</name>
    <name type="common">White-tufted-ear marmoset</name>
    <name type="synonym">Simia Jacchus</name>
    <dbReference type="NCBI Taxonomy" id="9483"/>
    <lineage>
        <taxon>Eukaryota</taxon>
        <taxon>Metazoa</taxon>
        <taxon>Chordata</taxon>
        <taxon>Craniata</taxon>
        <taxon>Vertebrata</taxon>
        <taxon>Euteleostomi</taxon>
        <taxon>Mammalia</taxon>
        <taxon>Eutheria</taxon>
        <taxon>Euarchontoglires</taxon>
        <taxon>Primates</taxon>
        <taxon>Haplorrhini</taxon>
        <taxon>Platyrrhini</taxon>
        <taxon>Cebidae</taxon>
        <taxon>Callitrichinae</taxon>
        <taxon>Callithrix</taxon>
        <taxon>Callithrix</taxon>
    </lineage>
</organism>
<dbReference type="Ensembl" id="ENSCJAT00000120178.1">
    <property type="protein sequence ID" value="ENSCJAP00000079512.1"/>
    <property type="gene ID" value="ENSCJAG00000085754.1"/>
</dbReference>
<feature type="region of interest" description="Disordered" evidence="1">
    <location>
        <begin position="82"/>
        <end position="107"/>
    </location>
</feature>
<evidence type="ECO:0000313" key="3">
    <source>
        <dbReference type="Proteomes" id="UP000008225"/>
    </source>
</evidence>
<reference evidence="2" key="3">
    <citation type="submission" date="2025-09" db="UniProtKB">
        <authorList>
            <consortium name="Ensembl"/>
        </authorList>
    </citation>
    <scope>IDENTIFICATION</scope>
</reference>
<dbReference type="Proteomes" id="UP000008225">
    <property type="component" value="Chromosome 20"/>
</dbReference>
<feature type="compositionally biased region" description="Polar residues" evidence="1">
    <location>
        <begin position="82"/>
        <end position="96"/>
    </location>
</feature>
<proteinExistence type="predicted"/>
<dbReference type="AlphaFoldDB" id="A0A8I3WE89"/>
<reference evidence="2 3" key="1">
    <citation type="submission" date="2009-03" db="EMBL/GenBank/DDBJ databases">
        <authorList>
            <person name="Warren W."/>
            <person name="Ye L."/>
            <person name="Minx P."/>
            <person name="Worley K."/>
            <person name="Gibbs R."/>
            <person name="Wilson R.K."/>
        </authorList>
    </citation>
    <scope>NUCLEOTIDE SEQUENCE [LARGE SCALE GENOMIC DNA]</scope>
</reference>
<reference evidence="2" key="2">
    <citation type="submission" date="2025-08" db="UniProtKB">
        <authorList>
            <consortium name="Ensembl"/>
        </authorList>
    </citation>
    <scope>IDENTIFICATION</scope>
</reference>
<dbReference type="PANTHER" id="PTHR46254:SF3">
    <property type="entry name" value="SECRETED PROTEIN"/>
    <property type="match status" value="1"/>
</dbReference>
<sequence>WCNLSSLQPTPPWFKRLSCLSLPSSWYYRHVPPHPADFCIFTRDGFHHVGQASLELLISGDQARLVPPPQKNSNLKHSRLRVSQQAQINQGQSSSVGEGHPPLPRQSTTTKVVHHCWGSPPLQRWAMIAKAV</sequence>
<protein>
    <submittedName>
        <fullName evidence="2">Uncharacterized protein</fullName>
    </submittedName>
</protein>
<name>A0A8I3WE89_CALJA</name>
<dbReference type="PANTHER" id="PTHR46254">
    <property type="entry name" value="PROTEIN GVQW1-RELATED"/>
    <property type="match status" value="1"/>
</dbReference>
<evidence type="ECO:0000313" key="2">
    <source>
        <dbReference type="Ensembl" id="ENSCJAP00000079512.1"/>
    </source>
</evidence>
<keyword evidence="3" id="KW-1185">Reference proteome</keyword>